<dbReference type="Ensembl" id="ENSSTUT00000088536.1">
    <property type="protein sequence ID" value="ENSSTUP00000083239.1"/>
    <property type="gene ID" value="ENSSTUG00000036568.1"/>
</dbReference>
<dbReference type="PANTHER" id="PTHR21472">
    <property type="entry name" value="ENDONUCLEASE DOMAIN-CONTAINING 1 PROTEIN ENDOD1"/>
    <property type="match status" value="1"/>
</dbReference>
<organism evidence="2 3">
    <name type="scientific">Salmo trutta</name>
    <name type="common">Brown trout</name>
    <dbReference type="NCBI Taxonomy" id="8032"/>
    <lineage>
        <taxon>Eukaryota</taxon>
        <taxon>Metazoa</taxon>
        <taxon>Chordata</taxon>
        <taxon>Craniata</taxon>
        <taxon>Vertebrata</taxon>
        <taxon>Euteleostomi</taxon>
        <taxon>Actinopterygii</taxon>
        <taxon>Neopterygii</taxon>
        <taxon>Teleostei</taxon>
        <taxon>Protacanthopterygii</taxon>
        <taxon>Salmoniformes</taxon>
        <taxon>Salmonidae</taxon>
        <taxon>Salmoninae</taxon>
        <taxon>Salmo</taxon>
    </lineage>
</organism>
<proteinExistence type="predicted"/>
<dbReference type="InParanoid" id="A0A674CIE2"/>
<evidence type="ECO:0000256" key="1">
    <source>
        <dbReference type="SAM" id="SignalP"/>
    </source>
</evidence>
<feature type="signal peptide" evidence="1">
    <location>
        <begin position="1"/>
        <end position="20"/>
    </location>
</feature>
<keyword evidence="1" id="KW-0732">Signal</keyword>
<accession>A0A674CIE2</accession>
<dbReference type="Proteomes" id="UP000472277">
    <property type="component" value="Chromosome 13"/>
</dbReference>
<dbReference type="AlphaFoldDB" id="A0A674CIE2"/>
<sequence>MSVPVALCVLLAGTLSLVEGDVVANFEDIPECVEYFYQGKVPGWGAATPGAARLCQRFYNRYHFATLYDTNHRIAVYSAYRFQPSNGGGFLELFLSSVWTTVMVNY</sequence>
<dbReference type="InterPro" id="IPR044929">
    <property type="entry name" value="DNA/RNA_non-sp_Endonuclease_sf"/>
</dbReference>
<evidence type="ECO:0000313" key="2">
    <source>
        <dbReference type="Ensembl" id="ENSSTUP00000083239.1"/>
    </source>
</evidence>
<dbReference type="PANTHER" id="PTHR21472:SF26">
    <property type="entry name" value="ENDONUCLEASE DOMAIN CONTAINING 1"/>
    <property type="match status" value="1"/>
</dbReference>
<dbReference type="Gene3D" id="3.40.570.10">
    <property type="entry name" value="Extracellular Endonuclease, subunit A"/>
    <property type="match status" value="1"/>
</dbReference>
<reference evidence="2" key="2">
    <citation type="submission" date="2025-09" db="UniProtKB">
        <authorList>
            <consortium name="Ensembl"/>
        </authorList>
    </citation>
    <scope>IDENTIFICATION</scope>
</reference>
<feature type="chain" id="PRO_5025648967" evidence="1">
    <location>
        <begin position="21"/>
        <end position="106"/>
    </location>
</feature>
<evidence type="ECO:0000313" key="3">
    <source>
        <dbReference type="Proteomes" id="UP000472277"/>
    </source>
</evidence>
<keyword evidence="3" id="KW-1185">Reference proteome</keyword>
<dbReference type="InterPro" id="IPR044925">
    <property type="entry name" value="His-Me_finger_sf"/>
</dbReference>
<protein>
    <submittedName>
        <fullName evidence="2">Uncharacterized protein</fullName>
    </submittedName>
</protein>
<dbReference type="SUPFAM" id="SSF54060">
    <property type="entry name" value="His-Me finger endonucleases"/>
    <property type="match status" value="1"/>
</dbReference>
<dbReference type="InterPro" id="IPR039015">
    <property type="entry name" value="ENDOD1"/>
</dbReference>
<reference evidence="2" key="1">
    <citation type="submission" date="2025-08" db="UniProtKB">
        <authorList>
            <consortium name="Ensembl"/>
        </authorList>
    </citation>
    <scope>IDENTIFICATION</scope>
</reference>
<name>A0A674CIE2_SALTR</name>